<dbReference type="PIRSF" id="PIRSF005604">
    <property type="entry name" value="XET"/>
    <property type="match status" value="1"/>
</dbReference>
<evidence type="ECO:0000256" key="3">
    <source>
        <dbReference type="ARBA" id="ARBA00023157"/>
    </source>
</evidence>
<keyword evidence="6" id="KW-0964">Secreted</keyword>
<organism evidence="9 10">
    <name type="scientific">Paspalum notatum var. saurae</name>
    <dbReference type="NCBI Taxonomy" id="547442"/>
    <lineage>
        <taxon>Eukaryota</taxon>
        <taxon>Viridiplantae</taxon>
        <taxon>Streptophyta</taxon>
        <taxon>Embryophyta</taxon>
        <taxon>Tracheophyta</taxon>
        <taxon>Spermatophyta</taxon>
        <taxon>Magnoliopsida</taxon>
        <taxon>Liliopsida</taxon>
        <taxon>Poales</taxon>
        <taxon>Poaceae</taxon>
        <taxon>PACMAD clade</taxon>
        <taxon>Panicoideae</taxon>
        <taxon>Andropogonodae</taxon>
        <taxon>Paspaleae</taxon>
        <taxon>Paspalinae</taxon>
        <taxon>Paspalum</taxon>
    </lineage>
</organism>
<evidence type="ECO:0000256" key="7">
    <source>
        <dbReference type="SAM" id="MobiDB-lite"/>
    </source>
</evidence>
<keyword evidence="1 6" id="KW-0808">Transferase</keyword>
<evidence type="ECO:0000313" key="9">
    <source>
        <dbReference type="EMBL" id="WVZ74085.1"/>
    </source>
</evidence>
<reference evidence="9 10" key="1">
    <citation type="submission" date="2024-02" db="EMBL/GenBank/DDBJ databases">
        <title>High-quality chromosome-scale genome assembly of Pensacola bahiagrass (Paspalum notatum Flugge var. saurae).</title>
        <authorList>
            <person name="Vega J.M."/>
            <person name="Podio M."/>
            <person name="Orjuela J."/>
            <person name="Siena L.A."/>
            <person name="Pessino S.C."/>
            <person name="Combes M.C."/>
            <person name="Mariac C."/>
            <person name="Albertini E."/>
            <person name="Pupilli F."/>
            <person name="Ortiz J.P.A."/>
            <person name="Leblanc O."/>
        </authorList>
    </citation>
    <scope>NUCLEOTIDE SEQUENCE [LARGE SCALE GENOMIC DNA]</scope>
    <source>
        <strain evidence="9">R1</strain>
        <tissue evidence="9">Leaf</tissue>
    </source>
</reference>
<dbReference type="InterPro" id="IPR013320">
    <property type="entry name" value="ConA-like_dom_sf"/>
</dbReference>
<accession>A0AAQ3TID5</accession>
<dbReference type="Gene3D" id="2.60.120.200">
    <property type="match status" value="1"/>
</dbReference>
<dbReference type="PROSITE" id="PS51762">
    <property type="entry name" value="GH16_2"/>
    <property type="match status" value="1"/>
</dbReference>
<sequence length="349" mass="38765">MAAKARFLLLTGLLAAATWVCLSAVAASAFDVPAVAFGDRFSPLFGDGNLVRSGDDRSVRLLLDRRSGSGFISSDYYLHGFFSASIKLPKDYTAGVVVAFYLSNGDVYEKTHDELDFEFLGSRWGGQWRVQTNVYGNGSTSHGREERYLLPFDPTLEAHRYSVLWTPTHIIFYIDDTPIREVIRHPDMGGDFPAKPMAVYATIWDGSTWATDGGKYKVNYKYAPFASEFTDLAVVGSRADPVLRVPRRGGGADQEELLGLMTADYALMTPQKRAAMRAFRARHMTYTVCYDAVRYAAAFPECDNSDEEREAFWAWGESKTVVMKTRGRGRRRGRKAGAGARARSDVASS</sequence>
<feature type="active site" description="Proton donor" evidence="5">
    <location>
        <position position="118"/>
    </location>
</feature>
<dbReference type="Proteomes" id="UP001341281">
    <property type="component" value="Chromosome 05"/>
</dbReference>
<evidence type="ECO:0000256" key="6">
    <source>
        <dbReference type="RuleBase" id="RU361120"/>
    </source>
</evidence>
<feature type="chain" id="PRO_5042670117" description="Xyloglucan endotransglucosylase/hydrolase" evidence="6">
    <location>
        <begin position="30"/>
        <end position="349"/>
    </location>
</feature>
<keyword evidence="6" id="KW-0134">Cell wall</keyword>
<proteinExistence type="inferred from homology"/>
<dbReference type="GO" id="GO:0042546">
    <property type="term" value="P:cell wall biogenesis"/>
    <property type="evidence" value="ECO:0007669"/>
    <property type="project" value="InterPro"/>
</dbReference>
<comment type="subcellular location">
    <subcellularLocation>
        <location evidence="6">Secreted</location>
        <location evidence="6">Cell wall</location>
    </subcellularLocation>
    <subcellularLocation>
        <location evidence="6">Secreted</location>
        <location evidence="6">Extracellular space</location>
        <location evidence="6">Apoplast</location>
    </subcellularLocation>
</comment>
<evidence type="ECO:0000256" key="4">
    <source>
        <dbReference type="ARBA" id="ARBA00023295"/>
    </source>
</evidence>
<keyword evidence="2 6" id="KW-0378">Hydrolase</keyword>
<keyword evidence="3" id="KW-1015">Disulfide bond</keyword>
<evidence type="ECO:0000256" key="1">
    <source>
        <dbReference type="ARBA" id="ARBA00022679"/>
    </source>
</evidence>
<dbReference type="GO" id="GO:0048046">
    <property type="term" value="C:apoplast"/>
    <property type="evidence" value="ECO:0007669"/>
    <property type="project" value="UniProtKB-SubCell"/>
</dbReference>
<dbReference type="Pfam" id="PF00722">
    <property type="entry name" value="Glyco_hydro_16"/>
    <property type="match status" value="1"/>
</dbReference>
<dbReference type="EMBL" id="CP144749">
    <property type="protein sequence ID" value="WVZ74085.1"/>
    <property type="molecule type" value="Genomic_DNA"/>
</dbReference>
<protein>
    <recommendedName>
        <fullName evidence="6">Xyloglucan endotransglucosylase/hydrolase</fullName>
        <ecNumber evidence="6">2.4.1.207</ecNumber>
    </recommendedName>
</protein>
<dbReference type="InterPro" id="IPR016455">
    <property type="entry name" value="XTH"/>
</dbReference>
<feature type="active site" description="Nucleophile" evidence="5">
    <location>
        <position position="114"/>
    </location>
</feature>
<dbReference type="InterPro" id="IPR000757">
    <property type="entry name" value="Beta-glucanase-like"/>
</dbReference>
<dbReference type="InterPro" id="IPR044791">
    <property type="entry name" value="Beta-glucanase/XTH"/>
</dbReference>
<dbReference type="GO" id="GO:0010411">
    <property type="term" value="P:xyloglucan metabolic process"/>
    <property type="evidence" value="ECO:0007669"/>
    <property type="project" value="InterPro"/>
</dbReference>
<feature type="region of interest" description="Disordered" evidence="7">
    <location>
        <begin position="325"/>
        <end position="349"/>
    </location>
</feature>
<dbReference type="InterPro" id="IPR010713">
    <property type="entry name" value="XET_C"/>
</dbReference>
<dbReference type="AlphaFoldDB" id="A0AAQ3TID5"/>
<keyword evidence="6" id="KW-0732">Signal</keyword>
<name>A0AAQ3TID5_PASNO</name>
<evidence type="ECO:0000256" key="2">
    <source>
        <dbReference type="ARBA" id="ARBA00022801"/>
    </source>
</evidence>
<dbReference type="PANTHER" id="PTHR31062">
    <property type="entry name" value="XYLOGLUCAN ENDOTRANSGLUCOSYLASE/HYDROLASE PROTEIN 8-RELATED"/>
    <property type="match status" value="1"/>
</dbReference>
<dbReference type="GO" id="GO:0016762">
    <property type="term" value="F:xyloglucan:xyloglucosyl transferase activity"/>
    <property type="evidence" value="ECO:0007669"/>
    <property type="project" value="UniProtKB-EC"/>
</dbReference>
<dbReference type="GO" id="GO:0004553">
    <property type="term" value="F:hydrolase activity, hydrolyzing O-glycosyl compounds"/>
    <property type="evidence" value="ECO:0007669"/>
    <property type="project" value="InterPro"/>
</dbReference>
<evidence type="ECO:0000256" key="5">
    <source>
        <dbReference type="PIRSR" id="PIRSR005604-1"/>
    </source>
</evidence>
<comment type="function">
    <text evidence="6">Catalyzes xyloglucan endohydrolysis (XEH) and/or endotransglycosylation (XET). Cleaves and religates xyloglucan polymers, an essential constituent of the primary cell wall, and thereby participates in cell wall construction of growing tissues.</text>
</comment>
<keyword evidence="4 6" id="KW-0326">Glycosidase</keyword>
<dbReference type="Pfam" id="PF06955">
    <property type="entry name" value="XET_C"/>
    <property type="match status" value="1"/>
</dbReference>
<gene>
    <name evidence="9" type="ORF">U9M48_022311</name>
</gene>
<comment type="similarity">
    <text evidence="6">Belongs to the glycosyl hydrolase 16 family.</text>
</comment>
<comment type="PTM">
    <text evidence="6">Contains at least one intrachain disulfide bond essential for its enzymatic activity.</text>
</comment>
<feature type="signal peptide" evidence="6">
    <location>
        <begin position="1"/>
        <end position="29"/>
    </location>
</feature>
<dbReference type="SUPFAM" id="SSF49899">
    <property type="entry name" value="Concanavalin A-like lectins/glucanases"/>
    <property type="match status" value="1"/>
</dbReference>
<evidence type="ECO:0000313" key="10">
    <source>
        <dbReference type="Proteomes" id="UP001341281"/>
    </source>
</evidence>
<evidence type="ECO:0000259" key="8">
    <source>
        <dbReference type="PROSITE" id="PS51762"/>
    </source>
</evidence>
<keyword evidence="10" id="KW-1185">Reference proteome</keyword>
<dbReference type="GO" id="GO:0071555">
    <property type="term" value="P:cell wall organization"/>
    <property type="evidence" value="ECO:0007669"/>
    <property type="project" value="UniProtKB-KW"/>
</dbReference>
<feature type="compositionally biased region" description="Basic residues" evidence="7">
    <location>
        <begin position="325"/>
        <end position="335"/>
    </location>
</feature>
<feature type="domain" description="GH16" evidence="8">
    <location>
        <begin position="25"/>
        <end position="229"/>
    </location>
</feature>
<keyword evidence="6" id="KW-0961">Cell wall biogenesis/degradation</keyword>
<keyword evidence="6" id="KW-0052">Apoplast</keyword>
<dbReference type="EC" id="2.4.1.207" evidence="6"/>